<evidence type="ECO:0000259" key="2">
    <source>
        <dbReference type="SMART" id="SM00014"/>
    </source>
</evidence>
<dbReference type="RefSeq" id="WP_146659936.1">
    <property type="nucleotide sequence ID" value="NZ_CP019791.1"/>
</dbReference>
<feature type="transmembrane region" description="Helical" evidence="1">
    <location>
        <begin position="175"/>
        <end position="195"/>
    </location>
</feature>
<dbReference type="InterPro" id="IPR000326">
    <property type="entry name" value="PAP2/HPO"/>
</dbReference>
<dbReference type="PANTHER" id="PTHR14969:SF13">
    <property type="entry name" value="AT30094P"/>
    <property type="match status" value="1"/>
</dbReference>
<dbReference type="STRING" id="1936003.STSP2_00752"/>
<dbReference type="EMBL" id="CP019791">
    <property type="protein sequence ID" value="AQT67604.1"/>
    <property type="molecule type" value="Genomic_DNA"/>
</dbReference>
<organism evidence="3 4">
    <name type="scientific">Anaerohalosphaera lusitana</name>
    <dbReference type="NCBI Taxonomy" id="1936003"/>
    <lineage>
        <taxon>Bacteria</taxon>
        <taxon>Pseudomonadati</taxon>
        <taxon>Planctomycetota</taxon>
        <taxon>Phycisphaerae</taxon>
        <taxon>Sedimentisphaerales</taxon>
        <taxon>Anaerohalosphaeraceae</taxon>
        <taxon>Anaerohalosphaera</taxon>
    </lineage>
</organism>
<dbReference type="SMART" id="SM00014">
    <property type="entry name" value="acidPPc"/>
    <property type="match status" value="1"/>
</dbReference>
<feature type="domain" description="Phosphatidic acid phosphatase type 2/haloperoxidase" evidence="2">
    <location>
        <begin position="104"/>
        <end position="218"/>
    </location>
</feature>
<dbReference type="Pfam" id="PF01569">
    <property type="entry name" value="PAP2"/>
    <property type="match status" value="1"/>
</dbReference>
<keyword evidence="4" id="KW-1185">Reference proteome</keyword>
<feature type="transmembrane region" description="Helical" evidence="1">
    <location>
        <begin position="76"/>
        <end position="98"/>
    </location>
</feature>
<dbReference type="AlphaFoldDB" id="A0A1U9NIQ0"/>
<evidence type="ECO:0000256" key="1">
    <source>
        <dbReference type="SAM" id="Phobius"/>
    </source>
</evidence>
<dbReference type="KEGG" id="alus:STSP2_00752"/>
<evidence type="ECO:0000313" key="4">
    <source>
        <dbReference type="Proteomes" id="UP000189674"/>
    </source>
</evidence>
<protein>
    <submittedName>
        <fullName evidence="3">Phosphatidylglycerophosphatase B</fullName>
    </submittedName>
</protein>
<dbReference type="OrthoDB" id="9789113at2"/>
<evidence type="ECO:0000313" key="3">
    <source>
        <dbReference type="EMBL" id="AQT67604.1"/>
    </source>
</evidence>
<dbReference type="PANTHER" id="PTHR14969">
    <property type="entry name" value="SPHINGOSINE-1-PHOSPHATE PHOSPHOHYDROLASE"/>
    <property type="match status" value="1"/>
</dbReference>
<name>A0A1U9NIQ0_9BACT</name>
<feature type="transmembrane region" description="Helical" evidence="1">
    <location>
        <begin position="12"/>
        <end position="32"/>
    </location>
</feature>
<reference evidence="4" key="1">
    <citation type="submission" date="2017-02" db="EMBL/GenBank/DDBJ databases">
        <title>Comparative genomics and description of representatives of a novel lineage of planctomycetes thriving in anoxic sediments.</title>
        <authorList>
            <person name="Spring S."/>
            <person name="Bunk B."/>
            <person name="Sproer C."/>
        </authorList>
    </citation>
    <scope>NUCLEOTIDE SEQUENCE [LARGE SCALE GENOMIC DNA]</scope>
    <source>
        <strain evidence="4">ST-NAGAB-D1</strain>
    </source>
</reference>
<dbReference type="Gene3D" id="1.20.144.10">
    <property type="entry name" value="Phosphatidic acid phosphatase type 2/haloperoxidase"/>
    <property type="match status" value="2"/>
</dbReference>
<dbReference type="SUPFAM" id="SSF48317">
    <property type="entry name" value="Acid phosphatase/Vanadium-dependent haloperoxidase"/>
    <property type="match status" value="1"/>
</dbReference>
<sequence length="244" mass="26708">MIDLRGYFDKYGSEIMIFAAMVICAGGLWGFIEVVDEVYESDTQPMEEKILQTFRDPEDPAAMRGPDWLRKTVQSISATGNSTVLILVVLVTCGYLFISGNHKAMWTVLITVCGGAFLVFALKGLFDRPRPDIVPHLAEVTTASFPSGHAAISTIVYATLGAVVCRVLPTHTLRIYTIAVAATMAFLIGCSRVLVGVHYPTDVLGGWMLGLAWAAACWLVVLYLQRRGMVESEDDSEGKKVREP</sequence>
<keyword evidence="1" id="KW-0472">Membrane</keyword>
<accession>A0A1U9NIQ0</accession>
<keyword evidence="1" id="KW-0812">Transmembrane</keyword>
<feature type="transmembrane region" description="Helical" evidence="1">
    <location>
        <begin position="146"/>
        <end position="168"/>
    </location>
</feature>
<feature type="transmembrane region" description="Helical" evidence="1">
    <location>
        <begin position="207"/>
        <end position="224"/>
    </location>
</feature>
<feature type="transmembrane region" description="Helical" evidence="1">
    <location>
        <begin position="105"/>
        <end position="126"/>
    </location>
</feature>
<gene>
    <name evidence="3" type="ORF">STSP2_00752</name>
</gene>
<proteinExistence type="predicted"/>
<dbReference type="InterPro" id="IPR036938">
    <property type="entry name" value="PAP2/HPO_sf"/>
</dbReference>
<dbReference type="CDD" id="cd03392">
    <property type="entry name" value="PAP2_like_2"/>
    <property type="match status" value="1"/>
</dbReference>
<dbReference type="Proteomes" id="UP000189674">
    <property type="component" value="Chromosome"/>
</dbReference>
<keyword evidence="1" id="KW-1133">Transmembrane helix</keyword>